<protein>
    <submittedName>
        <fullName evidence="2">Uncharacterized protein</fullName>
    </submittedName>
</protein>
<name>A0A0J8RHE3_COCIT</name>
<dbReference type="PANTHER" id="PTHR40635">
    <property type="match status" value="1"/>
</dbReference>
<dbReference type="OrthoDB" id="5374757at2759"/>
<evidence type="ECO:0000256" key="1">
    <source>
        <dbReference type="SAM" id="MobiDB-lite"/>
    </source>
</evidence>
<gene>
    <name evidence="2" type="ORF">CIHG_01832</name>
</gene>
<evidence type="ECO:0000313" key="2">
    <source>
        <dbReference type="EMBL" id="KMU84046.1"/>
    </source>
</evidence>
<dbReference type="Proteomes" id="UP000054563">
    <property type="component" value="Unassembled WGS sequence"/>
</dbReference>
<feature type="region of interest" description="Disordered" evidence="1">
    <location>
        <begin position="127"/>
        <end position="160"/>
    </location>
</feature>
<accession>A0A0J8RHE3</accession>
<reference evidence="3" key="1">
    <citation type="journal article" date="2010" name="Genome Res.">
        <title>Population genomic sequencing of Coccidioides fungi reveals recent hybridization and transposon control.</title>
        <authorList>
            <person name="Neafsey D.E."/>
            <person name="Barker B.M."/>
            <person name="Sharpton T.J."/>
            <person name="Stajich J.E."/>
            <person name="Park D.J."/>
            <person name="Whiston E."/>
            <person name="Hung C.-Y."/>
            <person name="McMahan C."/>
            <person name="White J."/>
            <person name="Sykes S."/>
            <person name="Heiman D."/>
            <person name="Young S."/>
            <person name="Zeng Q."/>
            <person name="Abouelleil A."/>
            <person name="Aftuck L."/>
            <person name="Bessette D."/>
            <person name="Brown A."/>
            <person name="FitzGerald M."/>
            <person name="Lui A."/>
            <person name="Macdonald J.P."/>
            <person name="Priest M."/>
            <person name="Orbach M.J."/>
            <person name="Galgiani J.N."/>
            <person name="Kirkland T.N."/>
            <person name="Cole G.T."/>
            <person name="Birren B.W."/>
            <person name="Henn M.R."/>
            <person name="Taylor J.W."/>
            <person name="Rounsley S.D."/>
        </authorList>
    </citation>
    <scope>NUCLEOTIDE SEQUENCE [LARGE SCALE GENOMIC DNA]</scope>
    <source>
        <strain evidence="3">H538.4</strain>
    </source>
</reference>
<dbReference type="EMBL" id="DS016984">
    <property type="protein sequence ID" value="KMU84046.1"/>
    <property type="molecule type" value="Genomic_DNA"/>
</dbReference>
<dbReference type="eggNOG" id="ENOG502S978">
    <property type="taxonomic scope" value="Eukaryota"/>
</dbReference>
<dbReference type="PANTHER" id="PTHR40635:SF1">
    <property type="match status" value="1"/>
</dbReference>
<feature type="region of interest" description="Disordered" evidence="1">
    <location>
        <begin position="177"/>
        <end position="220"/>
    </location>
</feature>
<proteinExistence type="predicted"/>
<dbReference type="VEuPathDB" id="FungiDB:CIHG_01832"/>
<sequence>MVAGAGVLAKPFERTVTRTVFGSAGVKNTAQMAPIRRYLRISKCSVLECRIYLENPSDSRWLLDPRDPVLPRVFKSIRPLVLPKLREENERARAKKKSKPVKDVLVEDDFQVSIFLRETGTRHSITTRRKTFGDGGRISSNSNKLTGNNDDPIHIPDDSEQPVHPLLVEEEDSPVNLHDIPEAQPDDVGSEQPVRRRRRQHRAMAAAEDEDGASMRPSKRARAETLTEAIAHDEKKLAMTTTYEGFDIWGWILCLLVSRRDRTKAAPASGESSNQALMEEWICTQAPQEYDEG</sequence>
<dbReference type="AlphaFoldDB" id="A0A0J8RHE3"/>
<feature type="compositionally biased region" description="Polar residues" evidence="1">
    <location>
        <begin position="138"/>
        <end position="149"/>
    </location>
</feature>
<evidence type="ECO:0000313" key="3">
    <source>
        <dbReference type="Proteomes" id="UP000054563"/>
    </source>
</evidence>
<organism evidence="2 3">
    <name type="scientific">Coccidioides immitis H538.4</name>
    <dbReference type="NCBI Taxonomy" id="396776"/>
    <lineage>
        <taxon>Eukaryota</taxon>
        <taxon>Fungi</taxon>
        <taxon>Dikarya</taxon>
        <taxon>Ascomycota</taxon>
        <taxon>Pezizomycotina</taxon>
        <taxon>Eurotiomycetes</taxon>
        <taxon>Eurotiomycetidae</taxon>
        <taxon>Onygenales</taxon>
        <taxon>Onygenaceae</taxon>
        <taxon>Coccidioides</taxon>
    </lineage>
</organism>